<protein>
    <recommendedName>
        <fullName evidence="3">Methanethiol S-methyltransferase</fullName>
    </recommendedName>
</protein>
<accession>A0A445MSS2</accession>
<organism evidence="2">
    <name type="scientific">uncultured Desulfobacterium sp</name>
    <dbReference type="NCBI Taxonomy" id="201089"/>
    <lineage>
        <taxon>Bacteria</taxon>
        <taxon>Pseudomonadati</taxon>
        <taxon>Thermodesulfobacteriota</taxon>
        <taxon>Desulfobacteria</taxon>
        <taxon>Desulfobacterales</taxon>
        <taxon>Desulfobacteriaceae</taxon>
        <taxon>Desulfobacterium</taxon>
        <taxon>environmental samples</taxon>
    </lineage>
</organism>
<proteinExistence type="predicted"/>
<dbReference type="EMBL" id="OJIN01000045">
    <property type="protein sequence ID" value="SPD72517.1"/>
    <property type="molecule type" value="Genomic_DNA"/>
</dbReference>
<reference evidence="2" key="1">
    <citation type="submission" date="2018-01" db="EMBL/GenBank/DDBJ databases">
        <authorList>
            <person name="Regsiter A."/>
            <person name="William W."/>
        </authorList>
    </citation>
    <scope>NUCLEOTIDE SEQUENCE</scope>
    <source>
        <strain evidence="2">TRIP AH-1</strain>
    </source>
</reference>
<keyword evidence="1" id="KW-0472">Membrane</keyword>
<feature type="transmembrane region" description="Helical" evidence="1">
    <location>
        <begin position="47"/>
        <end position="66"/>
    </location>
</feature>
<name>A0A445MSS2_9BACT</name>
<evidence type="ECO:0008006" key="3">
    <source>
        <dbReference type="Google" id="ProtNLM"/>
    </source>
</evidence>
<dbReference type="AlphaFoldDB" id="A0A445MSS2"/>
<dbReference type="Gene3D" id="1.20.120.1630">
    <property type="match status" value="1"/>
</dbReference>
<gene>
    <name evidence="2" type="ORF">PITCH_A1390015</name>
</gene>
<keyword evidence="1" id="KW-1133">Transmembrane helix</keyword>
<keyword evidence="1" id="KW-0812">Transmembrane</keyword>
<evidence type="ECO:0000313" key="2">
    <source>
        <dbReference type="EMBL" id="SPD72517.1"/>
    </source>
</evidence>
<sequence>MRCVTYSLLSSVLTNDCSLDTRGVLSIIRHPWYTGGMLIVWARPLDLSAILTNLVVTGYFVVGAILEERKLKAQFGEQYVAYQQCVPMFFPIRRKRVDRSEN</sequence>
<evidence type="ECO:0000256" key="1">
    <source>
        <dbReference type="SAM" id="Phobius"/>
    </source>
</evidence>